<dbReference type="SUPFAM" id="SSF143120">
    <property type="entry name" value="YefM-like"/>
    <property type="match status" value="1"/>
</dbReference>
<evidence type="ECO:0000313" key="4">
    <source>
        <dbReference type="Proteomes" id="UP000823633"/>
    </source>
</evidence>
<protein>
    <recommendedName>
        <fullName evidence="2">Antitoxin</fullName>
    </recommendedName>
</protein>
<evidence type="ECO:0000313" key="3">
    <source>
        <dbReference type="EMBL" id="MBO8442233.1"/>
    </source>
</evidence>
<organism evidence="3 4">
    <name type="scientific">Candidatus Aphodenecus pullistercoris</name>
    <dbReference type="NCBI Taxonomy" id="2840669"/>
    <lineage>
        <taxon>Bacteria</taxon>
        <taxon>Pseudomonadati</taxon>
        <taxon>Spirochaetota</taxon>
        <taxon>Spirochaetia</taxon>
        <taxon>Spirochaetales</taxon>
        <taxon>Candidatus Aphodenecus</taxon>
    </lineage>
</organism>
<dbReference type="NCBIfam" id="TIGR01552">
    <property type="entry name" value="phd_fam"/>
    <property type="match status" value="1"/>
</dbReference>
<gene>
    <name evidence="3" type="ORF">IAC42_00520</name>
</gene>
<dbReference type="InterPro" id="IPR036165">
    <property type="entry name" value="YefM-like_sf"/>
</dbReference>
<dbReference type="Pfam" id="PF02604">
    <property type="entry name" value="PhdYeFM_antitox"/>
    <property type="match status" value="1"/>
</dbReference>
<evidence type="ECO:0000256" key="1">
    <source>
        <dbReference type="ARBA" id="ARBA00009981"/>
    </source>
</evidence>
<dbReference type="Proteomes" id="UP000823633">
    <property type="component" value="Unassembled WGS sequence"/>
</dbReference>
<comment type="caution">
    <text evidence="3">The sequence shown here is derived from an EMBL/GenBank/DDBJ whole genome shotgun (WGS) entry which is preliminary data.</text>
</comment>
<accession>A0A9D9HA08</accession>
<sequence length="73" mass="8124">MRITATELKSNLGLYLSQAGREDIIITRNGRDIAKLTSPEIDKTALWKSLLGTVPGGDEVDVEEARKERLTLR</sequence>
<evidence type="ECO:0000256" key="2">
    <source>
        <dbReference type="RuleBase" id="RU362080"/>
    </source>
</evidence>
<proteinExistence type="inferred from homology"/>
<dbReference type="AlphaFoldDB" id="A0A9D9HA08"/>
<dbReference type="EMBL" id="JADIMU010000004">
    <property type="protein sequence ID" value="MBO8442233.1"/>
    <property type="molecule type" value="Genomic_DNA"/>
</dbReference>
<dbReference type="InterPro" id="IPR006442">
    <property type="entry name" value="Antitoxin_Phd/YefM"/>
</dbReference>
<reference evidence="3" key="2">
    <citation type="journal article" date="2021" name="PeerJ">
        <title>Extensive microbial diversity within the chicken gut microbiome revealed by metagenomics and culture.</title>
        <authorList>
            <person name="Gilroy R."/>
            <person name="Ravi A."/>
            <person name="Getino M."/>
            <person name="Pursley I."/>
            <person name="Horton D.L."/>
            <person name="Alikhan N.F."/>
            <person name="Baker D."/>
            <person name="Gharbi K."/>
            <person name="Hall N."/>
            <person name="Watson M."/>
            <person name="Adriaenssens E.M."/>
            <person name="Foster-Nyarko E."/>
            <person name="Jarju S."/>
            <person name="Secka A."/>
            <person name="Antonio M."/>
            <person name="Oren A."/>
            <person name="Chaudhuri R.R."/>
            <person name="La Ragione R."/>
            <person name="Hildebrand F."/>
            <person name="Pallen M.J."/>
        </authorList>
    </citation>
    <scope>NUCLEOTIDE SEQUENCE</scope>
    <source>
        <strain evidence="3">11167</strain>
    </source>
</reference>
<comment type="similarity">
    <text evidence="1 2">Belongs to the phD/YefM antitoxin family.</text>
</comment>
<comment type="function">
    <text evidence="2">Antitoxin component of a type II toxin-antitoxin (TA) system.</text>
</comment>
<name>A0A9D9HA08_9SPIR</name>
<reference evidence="3" key="1">
    <citation type="submission" date="2020-10" db="EMBL/GenBank/DDBJ databases">
        <authorList>
            <person name="Gilroy R."/>
        </authorList>
    </citation>
    <scope>NUCLEOTIDE SEQUENCE</scope>
    <source>
        <strain evidence="3">11167</strain>
    </source>
</reference>